<proteinExistence type="predicted"/>
<accession>A0ABT1ZCL2</accession>
<comment type="caution">
    <text evidence="2">The sequence shown here is derived from an EMBL/GenBank/DDBJ whole genome shotgun (WGS) entry which is preliminary data.</text>
</comment>
<dbReference type="EMBL" id="JANTHX010000004">
    <property type="protein sequence ID" value="MCS0498447.1"/>
    <property type="molecule type" value="Genomic_DNA"/>
</dbReference>
<reference evidence="2 3" key="1">
    <citation type="submission" date="2022-08" db="EMBL/GenBank/DDBJ databases">
        <authorList>
            <person name="Li F."/>
        </authorList>
    </citation>
    <scope>NUCLEOTIDE SEQUENCE [LARGE SCALE GENOMIC DNA]</scope>
    <source>
        <strain evidence="2 3">10F1B-8-1</strain>
    </source>
</reference>
<evidence type="ECO:0000313" key="3">
    <source>
        <dbReference type="Proteomes" id="UP001205337"/>
    </source>
</evidence>
<feature type="domain" description="DUF4097" evidence="1">
    <location>
        <begin position="36"/>
        <end position="260"/>
    </location>
</feature>
<sequence length="266" mass="28203">MAQEKWLIDGPKVIDLENIHRLKVGLVGGHIDIVGHDEPGIRVEVHSVDGRDLLVKVDGDRLEIDHPQLRWDNWIEAFKNFGSRIRAEVSVLVPRQVAVTLGVVSAEALVAGIEADVQLNTVSGDLVADGLTGRLTANSVSGEVTIRDHTGPVGVNTVSGDVIASGAVAKFEVDGVSSEVMLDATGIPDKVSVNTVSGGVTARFAPETPASYTVQTVGGKLHFDAQSITITKGRYTARHGDLDGKWTDVRVNTVGGDVSILHTVRA</sequence>
<organism evidence="2 3">
    <name type="scientific">Protaetiibacter mangrovi</name>
    <dbReference type="NCBI Taxonomy" id="2970926"/>
    <lineage>
        <taxon>Bacteria</taxon>
        <taxon>Bacillati</taxon>
        <taxon>Actinomycetota</taxon>
        <taxon>Actinomycetes</taxon>
        <taxon>Micrococcales</taxon>
        <taxon>Microbacteriaceae</taxon>
        <taxon>Protaetiibacter</taxon>
    </lineage>
</organism>
<dbReference type="Proteomes" id="UP001205337">
    <property type="component" value="Unassembled WGS sequence"/>
</dbReference>
<protein>
    <submittedName>
        <fullName evidence="2">DUF4097 domain-containing protein</fullName>
    </submittedName>
</protein>
<keyword evidence="3" id="KW-1185">Reference proteome</keyword>
<dbReference type="InterPro" id="IPR025164">
    <property type="entry name" value="Toastrack_DUF4097"/>
</dbReference>
<gene>
    <name evidence="2" type="ORF">NUH29_02640</name>
</gene>
<dbReference type="RefSeq" id="WP_258797378.1">
    <property type="nucleotide sequence ID" value="NZ_JANTHX010000004.1"/>
</dbReference>
<dbReference type="Pfam" id="PF13349">
    <property type="entry name" value="DUF4097"/>
    <property type="match status" value="1"/>
</dbReference>
<evidence type="ECO:0000259" key="1">
    <source>
        <dbReference type="Pfam" id="PF13349"/>
    </source>
</evidence>
<name>A0ABT1ZCL2_9MICO</name>
<evidence type="ECO:0000313" key="2">
    <source>
        <dbReference type="EMBL" id="MCS0498447.1"/>
    </source>
</evidence>